<organism evidence="1 2">
    <name type="scientific">Lysobacter spongiicola DSM 21749</name>
    <dbReference type="NCBI Taxonomy" id="1122188"/>
    <lineage>
        <taxon>Bacteria</taxon>
        <taxon>Pseudomonadati</taxon>
        <taxon>Pseudomonadota</taxon>
        <taxon>Gammaproteobacteria</taxon>
        <taxon>Lysobacterales</taxon>
        <taxon>Lysobacteraceae</taxon>
        <taxon>Novilysobacter</taxon>
    </lineage>
</organism>
<protein>
    <submittedName>
        <fullName evidence="1">Prepilin-type processing-associated H-X9-DG domain-containing protein</fullName>
    </submittedName>
</protein>
<keyword evidence="2" id="KW-1185">Reference proteome</keyword>
<sequence>MTPYQWRARYHDKGNALFVDGRLRVDGDDIDVRCRIARGAREEYAVIEIDDPRVQSLGQRGP</sequence>
<reference evidence="1 2" key="1">
    <citation type="submission" date="2017-02" db="EMBL/GenBank/DDBJ databases">
        <authorList>
            <person name="Peterson S.W."/>
        </authorList>
    </citation>
    <scope>NUCLEOTIDE SEQUENCE [LARGE SCALE GENOMIC DNA]</scope>
    <source>
        <strain evidence="1 2">DSM 21749</strain>
    </source>
</reference>
<dbReference type="Proteomes" id="UP000190061">
    <property type="component" value="Unassembled WGS sequence"/>
</dbReference>
<dbReference type="EMBL" id="FUXP01000003">
    <property type="protein sequence ID" value="SJZ94801.1"/>
    <property type="molecule type" value="Genomic_DNA"/>
</dbReference>
<gene>
    <name evidence="1" type="ORF">SAMN02745674_01373</name>
</gene>
<accession>A0A1T4PU56</accession>
<name>A0A1T4PU56_9GAMM</name>
<evidence type="ECO:0000313" key="1">
    <source>
        <dbReference type="EMBL" id="SJZ94801.1"/>
    </source>
</evidence>
<dbReference type="AlphaFoldDB" id="A0A1T4PU56"/>
<proteinExistence type="predicted"/>
<evidence type="ECO:0000313" key="2">
    <source>
        <dbReference type="Proteomes" id="UP000190061"/>
    </source>
</evidence>